<dbReference type="AlphaFoldDB" id="M4GX83"/>
<accession>M4GX83</accession>
<organism evidence="1">
    <name type="scientific">Pectobacterium atrosepticum</name>
    <name type="common">Erwinia carotovora subsp. atroseptica</name>
    <dbReference type="NCBI Taxonomy" id="29471"/>
    <lineage>
        <taxon>Bacteria</taxon>
        <taxon>Pseudomonadati</taxon>
        <taxon>Pseudomonadota</taxon>
        <taxon>Gammaproteobacteria</taxon>
        <taxon>Enterobacterales</taxon>
        <taxon>Pectobacteriaceae</taxon>
        <taxon>Pectobacterium</taxon>
    </lineage>
</organism>
<name>M4GX83_PECAT</name>
<evidence type="ECO:0000313" key="1">
    <source>
        <dbReference type="EMBL" id="AFH56876.1"/>
    </source>
</evidence>
<reference evidence="1" key="1">
    <citation type="submission" date="2012-03" db="EMBL/GenBank/DDBJ databases">
        <title>First horizontally acquired island (HAI) in Pectobacterium atrosepticum type strain ICMP1526 encoding coronafacic acid (cfa) biosynthetic cluster.</title>
        <authorList>
            <person name="Panda P."/>
            <person name="Fiers M.W.E.J."/>
            <person name="Pitman A.R."/>
        </authorList>
    </citation>
    <scope>NUCLEOTIDE SEQUENCE</scope>
    <source>
        <strain evidence="1">ICMP1526</strain>
    </source>
</reference>
<gene>
    <name evidence="1" type="ORF">KCQ_13156</name>
</gene>
<sequence>MGNYLTIPNCVVNIDFAVPSSTRTITNDLSVCEDRLRVTESLFQSL</sequence>
<proteinExistence type="predicted"/>
<protein>
    <submittedName>
        <fullName evidence="1">Uncharacterized protein</fullName>
    </submittedName>
</protein>
<dbReference type="EMBL" id="JQ771054">
    <property type="protein sequence ID" value="AFH56876.1"/>
    <property type="molecule type" value="Genomic_DNA"/>
</dbReference>